<dbReference type="Gene3D" id="2.40.50.1020">
    <property type="entry name" value="LytTr DNA-binding domain"/>
    <property type="match status" value="1"/>
</dbReference>
<dbReference type="Gene3D" id="3.40.50.300">
    <property type="entry name" value="P-loop containing nucleotide triphosphate hydrolases"/>
    <property type="match status" value="1"/>
</dbReference>
<dbReference type="InterPro" id="IPR007492">
    <property type="entry name" value="LytTR_DNA-bd_dom"/>
</dbReference>
<dbReference type="InterPro" id="IPR027417">
    <property type="entry name" value="P-loop_NTPase"/>
</dbReference>
<dbReference type="Pfam" id="PF00005">
    <property type="entry name" value="ABC_tran"/>
    <property type="match status" value="1"/>
</dbReference>
<evidence type="ECO:0000313" key="3">
    <source>
        <dbReference type="EMBL" id="OAN10707.1"/>
    </source>
</evidence>
<keyword evidence="4" id="KW-1185">Reference proteome</keyword>
<accession>A0ABX2V721</accession>
<dbReference type="PANTHER" id="PTHR37299">
    <property type="entry name" value="TRANSCRIPTIONAL REGULATOR-RELATED"/>
    <property type="match status" value="1"/>
</dbReference>
<dbReference type="PIRSF" id="PIRSF036612">
    <property type="entry name" value="ABC_ATP_LytTR"/>
    <property type="match status" value="1"/>
</dbReference>
<evidence type="ECO:0000259" key="2">
    <source>
        <dbReference type="PROSITE" id="PS50930"/>
    </source>
</evidence>
<evidence type="ECO:0000259" key="1">
    <source>
        <dbReference type="PROSITE" id="PS50893"/>
    </source>
</evidence>
<dbReference type="PROSITE" id="PS50893">
    <property type="entry name" value="ABC_TRANSPORTER_2"/>
    <property type="match status" value="1"/>
</dbReference>
<feature type="domain" description="ABC transporter" evidence="1">
    <location>
        <begin position="5"/>
        <end position="218"/>
    </location>
</feature>
<proteinExistence type="predicted"/>
<organism evidence="3 4">
    <name type="scientific">Exiguobacterium undae</name>
    <dbReference type="NCBI Taxonomy" id="169177"/>
    <lineage>
        <taxon>Bacteria</taxon>
        <taxon>Bacillati</taxon>
        <taxon>Bacillota</taxon>
        <taxon>Bacilli</taxon>
        <taxon>Bacillales</taxon>
        <taxon>Bacillales Family XII. Incertae Sedis</taxon>
        <taxon>Exiguobacterium</taxon>
    </lineage>
</organism>
<dbReference type="RefSeq" id="WP_028107084.1">
    <property type="nucleotide sequence ID" value="NZ_LVVL01000016.1"/>
</dbReference>
<dbReference type="Pfam" id="PF04397">
    <property type="entry name" value="LytTR"/>
    <property type="match status" value="1"/>
</dbReference>
<reference evidence="3 4" key="1">
    <citation type="submission" date="2016-03" db="EMBL/GenBank/DDBJ databases">
        <authorList>
            <person name="Cho S.-Y."/>
            <person name="Lim S."/>
            <person name="Kim H."/>
            <person name="Soh E.H."/>
            <person name="Moon J.S."/>
        </authorList>
    </citation>
    <scope>NUCLEOTIDE SEQUENCE [LARGE SCALE GENOMIC DNA]</scope>
    <source>
        <strain evidence="3 4">KCTC 3810</strain>
    </source>
</reference>
<protein>
    <recommendedName>
        <fullName evidence="5">LytTr DNA-binding region</fullName>
    </recommendedName>
</protein>
<feature type="domain" description="HTH LytTR-type" evidence="2">
    <location>
        <begin position="227"/>
        <end position="331"/>
    </location>
</feature>
<dbReference type="InterPro" id="IPR003439">
    <property type="entry name" value="ABC_transporter-like_ATP-bd"/>
</dbReference>
<sequence>MFKDVALKTSSTANRLEVRMGESISIQTSREEQEQILERLQSREKRTGYQEIQIDFPGNQSLNLSDIGFCFLALDSYPRLTVQEQLKFFKQLYQSENSIEELLERLHLTERARTKGKELTYSEQKRLVLGRLLLQNPRVLVMEEPIQNVDWQTKQLILRFVQEAEQDGKSVILLTESLENAMLLSRSVYQWRNGKLQFVESEITVEPEEETAVPTDLSPGQQMLQKIAMKVDKNIVLLDIAELDYLESIAGTVQVNSNHNQYPGLYTLQEYEQRLQAYPFFRCHRSYLVNLEKVSEVMMWTRNSYSLLLKNGKEVPLSKNRVSLLKEILGLQ</sequence>
<gene>
    <name evidence="3" type="ORF">A3783_12820</name>
</gene>
<dbReference type="SUPFAM" id="SSF52540">
    <property type="entry name" value="P-loop containing nucleoside triphosphate hydrolases"/>
    <property type="match status" value="1"/>
</dbReference>
<name>A0ABX2V721_9BACL</name>
<evidence type="ECO:0008006" key="5">
    <source>
        <dbReference type="Google" id="ProtNLM"/>
    </source>
</evidence>
<dbReference type="InterPro" id="IPR046947">
    <property type="entry name" value="LytR-like"/>
</dbReference>
<dbReference type="PANTHER" id="PTHR37299:SF1">
    <property type="entry name" value="STAGE 0 SPORULATION PROTEIN A HOMOLOG"/>
    <property type="match status" value="1"/>
</dbReference>
<dbReference type="SMART" id="SM00850">
    <property type="entry name" value="LytTR"/>
    <property type="match status" value="1"/>
</dbReference>
<comment type="caution">
    <text evidence="3">The sequence shown here is derived from an EMBL/GenBank/DDBJ whole genome shotgun (WGS) entry which is preliminary data.</text>
</comment>
<dbReference type="PROSITE" id="PS50930">
    <property type="entry name" value="HTH_LYTTR"/>
    <property type="match status" value="1"/>
</dbReference>
<dbReference type="Proteomes" id="UP000078447">
    <property type="component" value="Unassembled WGS sequence"/>
</dbReference>
<evidence type="ECO:0000313" key="4">
    <source>
        <dbReference type="Proteomes" id="UP000078447"/>
    </source>
</evidence>
<dbReference type="EMBL" id="LVVL01000016">
    <property type="protein sequence ID" value="OAN10707.1"/>
    <property type="molecule type" value="Genomic_DNA"/>
</dbReference>
<dbReference type="InterPro" id="IPR012046">
    <property type="entry name" value="LytTR_ABC"/>
</dbReference>